<evidence type="ECO:0000313" key="1">
    <source>
        <dbReference type="EMBL" id="KAL1199061.1"/>
    </source>
</evidence>
<gene>
    <name evidence="1" type="ORF">V5N11_028397</name>
</gene>
<dbReference type="InterPro" id="IPR043534">
    <property type="entry name" value="EBDG/EBM"/>
</dbReference>
<dbReference type="SUPFAM" id="SSF51445">
    <property type="entry name" value="(Trans)glycosidases"/>
    <property type="match status" value="1"/>
</dbReference>
<proteinExistence type="predicted"/>
<dbReference type="AlphaFoldDB" id="A0ABD0ZWU2"/>
<reference evidence="1 2" key="1">
    <citation type="submission" date="2024-04" db="EMBL/GenBank/DDBJ databases">
        <title>Genome assembly C_amara_ONT_v2.</title>
        <authorList>
            <person name="Yant L."/>
            <person name="Moore C."/>
            <person name="Slenker M."/>
        </authorList>
    </citation>
    <scope>NUCLEOTIDE SEQUENCE [LARGE SCALE GENOMIC DNA]</scope>
    <source>
        <tissue evidence="1">Leaf</tissue>
    </source>
</reference>
<comment type="caution">
    <text evidence="1">The sequence shown here is derived from an EMBL/GenBank/DDBJ whole genome shotgun (WGS) entry which is preliminary data.</text>
</comment>
<keyword evidence="2" id="KW-1185">Reference proteome</keyword>
<protein>
    <submittedName>
        <fullName evidence="1">Mannosylglycoprotein endo-beta-mannosidase</fullName>
    </submittedName>
</protein>
<accession>A0ABD0ZWU2</accession>
<dbReference type="PANTHER" id="PTHR43536">
    <property type="entry name" value="MANNOSYLGLYCOPROTEIN ENDO-BETA-MANNOSIDASE"/>
    <property type="match status" value="1"/>
</dbReference>
<dbReference type="PANTHER" id="PTHR43536:SF1">
    <property type="entry name" value="MANNOSYLGLYCOPROTEIN ENDO-BETA-MANNOSIDASE"/>
    <property type="match status" value="1"/>
</dbReference>
<sequence length="95" mass="11258">MQPFGFHKIENDIDSVTVEGMLCIFQLHFKMGRMILWRLCILSLKLSRLFKINVETIFIHGGNWILSDGLLRLSKERYRTDIKFHADMNMTMIHC</sequence>
<name>A0ABD0ZWU2_CARAN</name>
<dbReference type="Proteomes" id="UP001558713">
    <property type="component" value="Unassembled WGS sequence"/>
</dbReference>
<evidence type="ECO:0000313" key="2">
    <source>
        <dbReference type="Proteomes" id="UP001558713"/>
    </source>
</evidence>
<dbReference type="EMBL" id="JBANAX010000655">
    <property type="protein sequence ID" value="KAL1199061.1"/>
    <property type="molecule type" value="Genomic_DNA"/>
</dbReference>
<dbReference type="InterPro" id="IPR017853">
    <property type="entry name" value="GH"/>
</dbReference>
<organism evidence="1 2">
    <name type="scientific">Cardamine amara subsp. amara</name>
    <dbReference type="NCBI Taxonomy" id="228776"/>
    <lineage>
        <taxon>Eukaryota</taxon>
        <taxon>Viridiplantae</taxon>
        <taxon>Streptophyta</taxon>
        <taxon>Embryophyta</taxon>
        <taxon>Tracheophyta</taxon>
        <taxon>Spermatophyta</taxon>
        <taxon>Magnoliopsida</taxon>
        <taxon>eudicotyledons</taxon>
        <taxon>Gunneridae</taxon>
        <taxon>Pentapetalae</taxon>
        <taxon>rosids</taxon>
        <taxon>malvids</taxon>
        <taxon>Brassicales</taxon>
        <taxon>Brassicaceae</taxon>
        <taxon>Cardamineae</taxon>
        <taxon>Cardamine</taxon>
    </lineage>
</organism>
<dbReference type="Gene3D" id="3.20.20.80">
    <property type="entry name" value="Glycosidases"/>
    <property type="match status" value="1"/>
</dbReference>